<feature type="chain" id="PRO_5035047119" description="serine-type D-Ala-D-Ala carboxypeptidase" evidence="16">
    <location>
        <begin position="26"/>
        <end position="418"/>
    </location>
</feature>
<dbReference type="PANTHER" id="PTHR21581:SF33">
    <property type="entry name" value="D-ALANYL-D-ALANINE CARBOXYPEPTIDASE DACB"/>
    <property type="match status" value="1"/>
</dbReference>
<protein>
    <recommendedName>
        <fullName evidence="3">serine-type D-Ala-D-Ala carboxypeptidase</fullName>
        <ecNumber evidence="3">3.4.16.4</ecNumber>
    </recommendedName>
</protein>
<dbReference type="Pfam" id="PF00768">
    <property type="entry name" value="Peptidase_S11"/>
    <property type="match status" value="1"/>
</dbReference>
<dbReference type="OrthoDB" id="9791132at2"/>
<dbReference type="STRING" id="94869.SAMN04488529_104108"/>
<reference evidence="20 21" key="1">
    <citation type="submission" date="2016-10" db="EMBL/GenBank/DDBJ databases">
        <authorList>
            <person name="de Groot N.N."/>
        </authorList>
    </citation>
    <scope>NUCLEOTIDE SEQUENCE [LARGE SCALE GENOMIC DNA]</scope>
    <source>
        <strain evidence="20 21">DSM 12272</strain>
    </source>
</reference>
<evidence type="ECO:0000256" key="12">
    <source>
        <dbReference type="PIRSR" id="PIRSR618044-1"/>
    </source>
</evidence>
<dbReference type="InterPro" id="IPR012907">
    <property type="entry name" value="Peptidase_S11_C"/>
</dbReference>
<dbReference type="InterPro" id="IPR018044">
    <property type="entry name" value="Peptidase_S11"/>
</dbReference>
<evidence type="ECO:0000256" key="10">
    <source>
        <dbReference type="ARBA" id="ARBA00023316"/>
    </source>
</evidence>
<dbReference type="GO" id="GO:0006508">
    <property type="term" value="P:proteolysis"/>
    <property type="evidence" value="ECO:0007669"/>
    <property type="project" value="UniProtKB-KW"/>
</dbReference>
<dbReference type="InterPro" id="IPR001967">
    <property type="entry name" value="Peptidase_S11_N"/>
</dbReference>
<dbReference type="Proteomes" id="UP000198597">
    <property type="component" value="Unassembled WGS sequence"/>
</dbReference>
<evidence type="ECO:0000256" key="1">
    <source>
        <dbReference type="ARBA" id="ARBA00004752"/>
    </source>
</evidence>
<dbReference type="GeneID" id="65308503"/>
<evidence type="ECO:0000256" key="9">
    <source>
        <dbReference type="ARBA" id="ARBA00022984"/>
    </source>
</evidence>
<dbReference type="PRINTS" id="PR00725">
    <property type="entry name" value="DADACBPTASE1"/>
</dbReference>
<evidence type="ECO:0000256" key="13">
    <source>
        <dbReference type="PIRSR" id="PIRSR618044-2"/>
    </source>
</evidence>
<comment type="pathway">
    <text evidence="1">Cell wall biogenesis; peptidoglycan biosynthesis.</text>
</comment>
<dbReference type="EMBL" id="FNJM01000004">
    <property type="protein sequence ID" value="SDP35410.1"/>
    <property type="molecule type" value="Genomic_DNA"/>
</dbReference>
<evidence type="ECO:0000256" key="15">
    <source>
        <dbReference type="SAM" id="Phobius"/>
    </source>
</evidence>
<comment type="similarity">
    <text evidence="2 14">Belongs to the peptidase S11 family.</text>
</comment>
<evidence type="ECO:0000259" key="18">
    <source>
        <dbReference type="Pfam" id="PF07943"/>
    </source>
</evidence>
<keyword evidence="10" id="KW-0961">Cell wall biogenesis/degradation</keyword>
<feature type="transmembrane region" description="Helical" evidence="15">
    <location>
        <begin position="386"/>
        <end position="407"/>
    </location>
</feature>
<dbReference type="UniPathway" id="UPA00219"/>
<keyword evidence="15" id="KW-0472">Membrane</keyword>
<evidence type="ECO:0000256" key="2">
    <source>
        <dbReference type="ARBA" id="ARBA00007164"/>
    </source>
</evidence>
<dbReference type="SUPFAM" id="SSF56601">
    <property type="entry name" value="beta-lactamase/transpeptidase-like"/>
    <property type="match status" value="1"/>
</dbReference>
<comment type="catalytic activity">
    <reaction evidence="11">
        <text>Preferential cleavage: (Ac)2-L-Lys-D-Ala-|-D-Ala. Also transpeptidation of peptidyl-alanyl moieties that are N-acyl substituents of D-alanine.</text>
        <dbReference type="EC" id="3.4.16.4"/>
    </reaction>
</comment>
<feature type="binding site" evidence="13">
    <location>
        <position position="229"/>
    </location>
    <ligand>
        <name>substrate</name>
    </ligand>
</feature>
<dbReference type="Pfam" id="PF07943">
    <property type="entry name" value="PBP5_C"/>
    <property type="match status" value="1"/>
</dbReference>
<evidence type="ECO:0000313" key="20">
    <source>
        <dbReference type="EMBL" id="SDP35410.1"/>
    </source>
</evidence>
<keyword evidence="9" id="KW-0573">Peptidoglycan synthesis</keyword>
<evidence type="ECO:0000313" key="21">
    <source>
        <dbReference type="Proteomes" id="UP000198597"/>
    </source>
</evidence>
<evidence type="ECO:0000259" key="17">
    <source>
        <dbReference type="Pfam" id="PF00768"/>
    </source>
</evidence>
<dbReference type="GO" id="GO:0071555">
    <property type="term" value="P:cell wall organization"/>
    <property type="evidence" value="ECO:0007669"/>
    <property type="project" value="UniProtKB-KW"/>
</dbReference>
<proteinExistence type="inferred from homology"/>
<name>A0A1H0S0X9_9CLOT</name>
<sequence>MKNLIAKILLILFICTNLIITTATATTVPPLDAKGVVLMDGITGDVLFSKNPDVQFEPASTTKLMTALVTLDNANLDDKVTIGANPPLVDGSAIGISTGQTYTIKELLLGLLLESGNDTAEALAEHIAGSNAAFAVLMTQKAKDLGANNTTFKNPSGLHEDGHITTAYDLALIMKAAYASPEFNEIDRTPYYIFKSNPNYDGSEKWANNKNHCLNAETPYYYKYAYSGKVGYTPEANHTYAAAAVKDGQVLISSFLNAENKDAQFLSVGQLFDYGFDSFETVKLVSKGDKIAEYNINDETIIPLLSNKDLYYSKAKSDIVPEVTFSYEPKNLSKETLTKGQSLFTGNILLNGKIYGDLEFISAADREYTFKIAVATSIDNLKQNKMSMLGLASILVIILALMTILFVKFKRHMKSEKY</sequence>
<dbReference type="InterPro" id="IPR012338">
    <property type="entry name" value="Beta-lactam/transpept-like"/>
</dbReference>
<organism evidence="20 21">
    <name type="scientific">Clostridium gasigenes</name>
    <dbReference type="NCBI Taxonomy" id="94869"/>
    <lineage>
        <taxon>Bacteria</taxon>
        <taxon>Bacillati</taxon>
        <taxon>Bacillota</taxon>
        <taxon>Clostridia</taxon>
        <taxon>Eubacteriales</taxon>
        <taxon>Clostridiaceae</taxon>
        <taxon>Clostridium</taxon>
    </lineage>
</organism>
<dbReference type="EC" id="3.4.16.4" evidence="3"/>
<evidence type="ECO:0000256" key="14">
    <source>
        <dbReference type="RuleBase" id="RU004016"/>
    </source>
</evidence>
<evidence type="ECO:0000256" key="4">
    <source>
        <dbReference type="ARBA" id="ARBA00022645"/>
    </source>
</evidence>
<dbReference type="AlphaFoldDB" id="A0A1H0S0X9"/>
<feature type="active site" description="Proton acceptor" evidence="12">
    <location>
        <position position="63"/>
    </location>
</feature>
<evidence type="ECO:0000256" key="11">
    <source>
        <dbReference type="ARBA" id="ARBA00034000"/>
    </source>
</evidence>
<evidence type="ECO:0000256" key="6">
    <source>
        <dbReference type="ARBA" id="ARBA00022729"/>
    </source>
</evidence>
<dbReference type="Gene3D" id="3.40.710.10">
    <property type="entry name" value="DD-peptidase/beta-lactamase superfamily"/>
    <property type="match status" value="1"/>
</dbReference>
<keyword evidence="21" id="KW-1185">Reference proteome</keyword>
<feature type="domain" description="Peptidase S11 D-alanyl-D-alanine carboxypeptidase A N-terminal" evidence="17">
    <location>
        <begin position="24"/>
        <end position="259"/>
    </location>
</feature>
<keyword evidence="5" id="KW-0645">Protease</keyword>
<evidence type="ECO:0000313" key="19">
    <source>
        <dbReference type="EMBL" id="MBB6714290.1"/>
    </source>
</evidence>
<evidence type="ECO:0000256" key="5">
    <source>
        <dbReference type="ARBA" id="ARBA00022670"/>
    </source>
</evidence>
<gene>
    <name evidence="19" type="ORF">H7E68_06040</name>
    <name evidence="20" type="ORF">SAMN04488529_104108</name>
</gene>
<dbReference type="GO" id="GO:0008360">
    <property type="term" value="P:regulation of cell shape"/>
    <property type="evidence" value="ECO:0007669"/>
    <property type="project" value="UniProtKB-KW"/>
</dbReference>
<keyword evidence="7" id="KW-0378">Hydrolase</keyword>
<evidence type="ECO:0000313" key="22">
    <source>
        <dbReference type="Proteomes" id="UP000585258"/>
    </source>
</evidence>
<feature type="domain" description="Peptidase S11 D-Ala-D-Ala carboxypeptidase A C-terminal" evidence="18">
    <location>
        <begin position="279"/>
        <end position="366"/>
    </location>
</feature>
<keyword evidence="15" id="KW-1133">Transmembrane helix</keyword>
<feature type="signal peptide" evidence="16">
    <location>
        <begin position="1"/>
        <end position="25"/>
    </location>
</feature>
<evidence type="ECO:0000256" key="7">
    <source>
        <dbReference type="ARBA" id="ARBA00022801"/>
    </source>
</evidence>
<dbReference type="GO" id="GO:0009002">
    <property type="term" value="F:serine-type D-Ala-D-Ala carboxypeptidase activity"/>
    <property type="evidence" value="ECO:0007669"/>
    <property type="project" value="UniProtKB-EC"/>
</dbReference>
<keyword evidence="4 20" id="KW-0121">Carboxypeptidase</keyword>
<keyword evidence="6 16" id="KW-0732">Signal</keyword>
<evidence type="ECO:0000256" key="8">
    <source>
        <dbReference type="ARBA" id="ARBA00022960"/>
    </source>
</evidence>
<feature type="active site" evidence="12">
    <location>
        <position position="115"/>
    </location>
</feature>
<dbReference type="Proteomes" id="UP000585258">
    <property type="component" value="Unassembled WGS sequence"/>
</dbReference>
<evidence type="ECO:0000256" key="3">
    <source>
        <dbReference type="ARBA" id="ARBA00012448"/>
    </source>
</evidence>
<dbReference type="EMBL" id="JACKWY010000003">
    <property type="protein sequence ID" value="MBB6714290.1"/>
    <property type="molecule type" value="Genomic_DNA"/>
</dbReference>
<evidence type="ECO:0000256" key="16">
    <source>
        <dbReference type="SAM" id="SignalP"/>
    </source>
</evidence>
<keyword evidence="8" id="KW-0133">Cell shape</keyword>
<keyword evidence="15" id="KW-0812">Transmembrane</keyword>
<accession>A0A1H0S0X9</accession>
<dbReference type="GO" id="GO:0009252">
    <property type="term" value="P:peptidoglycan biosynthetic process"/>
    <property type="evidence" value="ECO:0007669"/>
    <property type="project" value="UniProtKB-UniPathway"/>
</dbReference>
<reference evidence="19 22" key="2">
    <citation type="submission" date="2020-08" db="EMBL/GenBank/DDBJ databases">
        <title>Clostridia isolated from Swiss meat.</title>
        <authorList>
            <person name="Wambui J."/>
            <person name="Stevens M.J.A."/>
            <person name="Stephan R."/>
        </authorList>
    </citation>
    <scope>NUCLEOTIDE SEQUENCE [LARGE SCALE GENOMIC DNA]</scope>
    <source>
        <strain evidence="19 22">CM001</strain>
    </source>
</reference>
<dbReference type="RefSeq" id="WP_089968571.1">
    <property type="nucleotide sequence ID" value="NZ_CP071376.1"/>
</dbReference>
<feature type="active site" description="Acyl-ester intermediate" evidence="12">
    <location>
        <position position="60"/>
    </location>
</feature>
<dbReference type="PANTHER" id="PTHR21581">
    <property type="entry name" value="D-ALANYL-D-ALANINE CARBOXYPEPTIDASE"/>
    <property type="match status" value="1"/>
</dbReference>